<dbReference type="InterPro" id="IPR041657">
    <property type="entry name" value="HTH_17"/>
</dbReference>
<proteinExistence type="predicted"/>
<dbReference type="SUPFAM" id="SSF46955">
    <property type="entry name" value="Putative DNA-binding domain"/>
    <property type="match status" value="1"/>
</dbReference>
<dbReference type="Proteomes" id="UP000297031">
    <property type="component" value="Chromosome"/>
</dbReference>
<organism evidence="2 3">
    <name type="scientific">Muribaculum gordoncarteri</name>
    <dbReference type="NCBI Taxonomy" id="2530390"/>
    <lineage>
        <taxon>Bacteria</taxon>
        <taxon>Pseudomonadati</taxon>
        <taxon>Bacteroidota</taxon>
        <taxon>Bacteroidia</taxon>
        <taxon>Bacteroidales</taxon>
        <taxon>Muribaculaceae</taxon>
        <taxon>Muribaculum</taxon>
    </lineage>
</organism>
<dbReference type="KEGG" id="mgod:E7746_06570"/>
<keyword evidence="2" id="KW-0238">DNA-binding</keyword>
<reference evidence="2 3" key="1">
    <citation type="submission" date="2019-02" db="EMBL/GenBank/DDBJ databases">
        <title>Isolation and identification of novel species under the genus Muribaculum.</title>
        <authorList>
            <person name="Miyake S."/>
            <person name="Ding Y."/>
            <person name="Low A."/>
            <person name="Soh M."/>
            <person name="Seedorf H."/>
        </authorList>
    </citation>
    <scope>NUCLEOTIDE SEQUENCE [LARGE SCALE GENOMIC DNA]</scope>
    <source>
        <strain evidence="2 3">TLL-A4</strain>
    </source>
</reference>
<dbReference type="EMBL" id="CP039393">
    <property type="protein sequence ID" value="QCD35578.1"/>
    <property type="molecule type" value="Genomic_DNA"/>
</dbReference>
<protein>
    <submittedName>
        <fullName evidence="2">DNA-binding protein</fullName>
    </submittedName>
</protein>
<evidence type="ECO:0000313" key="2">
    <source>
        <dbReference type="EMBL" id="QCD35578.1"/>
    </source>
</evidence>
<accession>A0A4P7VPH9</accession>
<keyword evidence="3" id="KW-1185">Reference proteome</keyword>
<evidence type="ECO:0000313" key="3">
    <source>
        <dbReference type="Proteomes" id="UP000297031"/>
    </source>
</evidence>
<feature type="domain" description="Helix-turn-helix" evidence="1">
    <location>
        <begin position="50"/>
        <end position="95"/>
    </location>
</feature>
<gene>
    <name evidence="2" type="ORF">E7746_06570</name>
</gene>
<dbReference type="InterPro" id="IPR009061">
    <property type="entry name" value="DNA-bd_dom_put_sf"/>
</dbReference>
<dbReference type="GO" id="GO:0003677">
    <property type="term" value="F:DNA binding"/>
    <property type="evidence" value="ECO:0007669"/>
    <property type="project" value="UniProtKB-KW"/>
</dbReference>
<dbReference type="OrthoDB" id="9861811at2"/>
<evidence type="ECO:0000259" key="1">
    <source>
        <dbReference type="Pfam" id="PF12728"/>
    </source>
</evidence>
<dbReference type="AlphaFoldDB" id="A0A4P7VPH9"/>
<sequence length="97" mass="11668">MNAYELKQVSAMIKSLENTFMERLRQMERSYLDALKGFGIIDDEKMWTEKQVCEKYGIDRKTMYNYRKMELIPFTRKGERGKIYYLPADVRAFFADL</sequence>
<dbReference type="RefSeq" id="WP_121697890.1">
    <property type="nucleotide sequence ID" value="NZ_CBFGDD010000005.1"/>
</dbReference>
<dbReference type="Pfam" id="PF12728">
    <property type="entry name" value="HTH_17"/>
    <property type="match status" value="1"/>
</dbReference>
<name>A0A4P7VPH9_9BACT</name>